<dbReference type="InterPro" id="IPR015414">
    <property type="entry name" value="TMEM64"/>
</dbReference>
<dbReference type="Proteomes" id="UP001596147">
    <property type="component" value="Unassembled WGS sequence"/>
</dbReference>
<feature type="transmembrane region" description="Helical" evidence="6">
    <location>
        <begin position="179"/>
        <end position="202"/>
    </location>
</feature>
<evidence type="ECO:0000259" key="7">
    <source>
        <dbReference type="Pfam" id="PF09335"/>
    </source>
</evidence>
<dbReference type="EMBL" id="JBHSMC010000016">
    <property type="protein sequence ID" value="MFC5465659.1"/>
    <property type="molecule type" value="Genomic_DNA"/>
</dbReference>
<evidence type="ECO:0000256" key="5">
    <source>
        <dbReference type="ARBA" id="ARBA00023136"/>
    </source>
</evidence>
<accession>A0ABW0LIH7</accession>
<feature type="transmembrane region" description="Helical" evidence="6">
    <location>
        <begin position="208"/>
        <end position="225"/>
    </location>
</feature>
<evidence type="ECO:0000256" key="1">
    <source>
        <dbReference type="ARBA" id="ARBA00004651"/>
    </source>
</evidence>
<feature type="transmembrane region" description="Helical" evidence="6">
    <location>
        <begin position="105"/>
        <end position="127"/>
    </location>
</feature>
<dbReference type="Pfam" id="PF09335">
    <property type="entry name" value="VTT_dom"/>
    <property type="match status" value="1"/>
</dbReference>
<evidence type="ECO:0000256" key="2">
    <source>
        <dbReference type="ARBA" id="ARBA00022475"/>
    </source>
</evidence>
<dbReference type="InterPro" id="IPR032816">
    <property type="entry name" value="VTT_dom"/>
</dbReference>
<evidence type="ECO:0000313" key="9">
    <source>
        <dbReference type="Proteomes" id="UP001596147"/>
    </source>
</evidence>
<reference evidence="9" key="1">
    <citation type="journal article" date="2019" name="Int. J. Syst. Evol. Microbiol.">
        <title>The Global Catalogue of Microorganisms (GCM) 10K type strain sequencing project: providing services to taxonomists for standard genome sequencing and annotation.</title>
        <authorList>
            <consortium name="The Broad Institute Genomics Platform"/>
            <consortium name="The Broad Institute Genome Sequencing Center for Infectious Disease"/>
            <person name="Wu L."/>
            <person name="Ma J."/>
        </authorList>
    </citation>
    <scope>NUCLEOTIDE SEQUENCE [LARGE SCALE GENOMIC DNA]</scope>
    <source>
        <strain evidence="9">CGMCC 1.12237</strain>
    </source>
</reference>
<feature type="domain" description="VTT" evidence="7">
    <location>
        <begin position="87"/>
        <end position="198"/>
    </location>
</feature>
<gene>
    <name evidence="8" type="ORF">ACFPM4_12980</name>
</gene>
<feature type="transmembrane region" description="Helical" evidence="6">
    <location>
        <begin position="20"/>
        <end position="42"/>
    </location>
</feature>
<feature type="transmembrane region" description="Helical" evidence="6">
    <location>
        <begin position="147"/>
        <end position="167"/>
    </location>
</feature>
<evidence type="ECO:0000256" key="6">
    <source>
        <dbReference type="RuleBase" id="RU366058"/>
    </source>
</evidence>
<name>A0ABW0LIH7_9BACI</name>
<comment type="similarity">
    <text evidence="6">Belongs to the TVP38/TMEM64 family.</text>
</comment>
<comment type="subcellular location">
    <subcellularLocation>
        <location evidence="1 6">Cell membrane</location>
        <topology evidence="1 6">Multi-pass membrane protein</topology>
    </subcellularLocation>
</comment>
<keyword evidence="3 6" id="KW-0812">Transmembrane</keyword>
<sequence>MLGIHSFLYHKIYKRSLGGIAIKTILKISSFLIVALCLYMIFQADWFVMLKSGDMDLIADYFEEEWQLALFITFILMLIQNLFTLVPLVLVVTINILLFGFYGGFFWSWATSVMGSLLAFLLYRYWLQTFLTTKVNSDIRSKIENNGFLFVFYARLFPFFPTSLINVTAGASTIKFYHYISATVLGNLIYLLIVSLIVNGIVSASFESYVFFVALVIAIPLFYLYKRKKRKVKILQKDVAHFK</sequence>
<proteinExistence type="inferred from homology"/>
<feature type="transmembrane region" description="Helical" evidence="6">
    <location>
        <begin position="68"/>
        <end position="98"/>
    </location>
</feature>
<evidence type="ECO:0000313" key="8">
    <source>
        <dbReference type="EMBL" id="MFC5465659.1"/>
    </source>
</evidence>
<keyword evidence="4 6" id="KW-1133">Transmembrane helix</keyword>
<keyword evidence="2 6" id="KW-1003">Cell membrane</keyword>
<organism evidence="8 9">
    <name type="scientific">Lederbergia graminis</name>
    <dbReference type="NCBI Taxonomy" id="735518"/>
    <lineage>
        <taxon>Bacteria</taxon>
        <taxon>Bacillati</taxon>
        <taxon>Bacillota</taxon>
        <taxon>Bacilli</taxon>
        <taxon>Bacillales</taxon>
        <taxon>Bacillaceae</taxon>
        <taxon>Lederbergia</taxon>
    </lineage>
</organism>
<protein>
    <recommendedName>
        <fullName evidence="6">TVP38/TMEM64 family membrane protein</fullName>
    </recommendedName>
</protein>
<dbReference type="PANTHER" id="PTHR12677:SF55">
    <property type="entry name" value="UNDECAPRENYL PHOSPHATE TRANSPORTER SAOUHSC_00901-RELATED"/>
    <property type="match status" value="1"/>
</dbReference>
<evidence type="ECO:0000256" key="4">
    <source>
        <dbReference type="ARBA" id="ARBA00022989"/>
    </source>
</evidence>
<comment type="caution">
    <text evidence="8">The sequence shown here is derived from an EMBL/GenBank/DDBJ whole genome shotgun (WGS) entry which is preliminary data.</text>
</comment>
<keyword evidence="9" id="KW-1185">Reference proteome</keyword>
<dbReference type="PANTHER" id="PTHR12677">
    <property type="entry name" value="GOLGI APPARATUS MEMBRANE PROTEIN TVP38-RELATED"/>
    <property type="match status" value="1"/>
</dbReference>
<keyword evidence="5 6" id="KW-0472">Membrane</keyword>
<evidence type="ECO:0000256" key="3">
    <source>
        <dbReference type="ARBA" id="ARBA00022692"/>
    </source>
</evidence>